<feature type="non-terminal residue" evidence="1">
    <location>
        <position position="34"/>
    </location>
</feature>
<evidence type="ECO:0000313" key="1">
    <source>
        <dbReference type="EMBL" id="GAH29433.1"/>
    </source>
</evidence>
<accession>X1G8S8</accession>
<reference evidence="1" key="1">
    <citation type="journal article" date="2014" name="Front. Microbiol.">
        <title>High frequency of phylogenetically diverse reductive dehalogenase-homologous genes in deep subseafloor sedimentary metagenomes.</title>
        <authorList>
            <person name="Kawai M."/>
            <person name="Futagami T."/>
            <person name="Toyoda A."/>
            <person name="Takaki Y."/>
            <person name="Nishi S."/>
            <person name="Hori S."/>
            <person name="Arai W."/>
            <person name="Tsubouchi T."/>
            <person name="Morono Y."/>
            <person name="Uchiyama I."/>
            <person name="Ito T."/>
            <person name="Fujiyama A."/>
            <person name="Inagaki F."/>
            <person name="Takami H."/>
        </authorList>
    </citation>
    <scope>NUCLEOTIDE SEQUENCE</scope>
    <source>
        <strain evidence="1">Expedition CK06-06</strain>
    </source>
</reference>
<proteinExistence type="predicted"/>
<name>X1G8S8_9ZZZZ</name>
<dbReference type="EMBL" id="BARU01000246">
    <property type="protein sequence ID" value="GAH29433.1"/>
    <property type="molecule type" value="Genomic_DNA"/>
</dbReference>
<dbReference type="AlphaFoldDB" id="X1G8S8"/>
<sequence length="34" mass="3484">MGLKGTIPAMVSKILGSEGTREALGVILCPLLSK</sequence>
<organism evidence="1">
    <name type="scientific">marine sediment metagenome</name>
    <dbReference type="NCBI Taxonomy" id="412755"/>
    <lineage>
        <taxon>unclassified sequences</taxon>
        <taxon>metagenomes</taxon>
        <taxon>ecological metagenomes</taxon>
    </lineage>
</organism>
<gene>
    <name evidence="1" type="ORF">S03H2_00949</name>
</gene>
<protein>
    <submittedName>
        <fullName evidence="1">Uncharacterized protein</fullName>
    </submittedName>
</protein>
<comment type="caution">
    <text evidence="1">The sequence shown here is derived from an EMBL/GenBank/DDBJ whole genome shotgun (WGS) entry which is preliminary data.</text>
</comment>